<dbReference type="PANTHER" id="PTHR11017:SF573">
    <property type="entry name" value="ADP-RIBOSYL CYCLASE_CYCLIC ADP-RIBOSE HYDROLASE"/>
    <property type="match status" value="1"/>
</dbReference>
<dbReference type="SUPFAM" id="SSF52540">
    <property type="entry name" value="P-loop containing nucleoside triphosphate hydrolases"/>
    <property type="match status" value="1"/>
</dbReference>
<evidence type="ECO:0000313" key="5">
    <source>
        <dbReference type="Proteomes" id="UP001652623"/>
    </source>
</evidence>
<evidence type="ECO:0000259" key="4">
    <source>
        <dbReference type="Pfam" id="PF23282"/>
    </source>
</evidence>
<dbReference type="InParanoid" id="A0A6P6G7R1"/>
<dbReference type="RefSeq" id="XP_024930143.2">
    <property type="nucleotide sequence ID" value="XM_025074375.3"/>
</dbReference>
<evidence type="ECO:0000256" key="1">
    <source>
        <dbReference type="ARBA" id="ARBA00022614"/>
    </source>
</evidence>
<evidence type="ECO:0000256" key="2">
    <source>
        <dbReference type="ARBA" id="ARBA00022737"/>
    </source>
</evidence>
<dbReference type="KEGG" id="zju:112491838"/>
<keyword evidence="5" id="KW-1185">Reference proteome</keyword>
<dbReference type="AlphaFoldDB" id="A0A6P6G7R1"/>
<accession>A0A6P6G7R1</accession>
<dbReference type="InterPro" id="IPR002182">
    <property type="entry name" value="NB-ARC"/>
</dbReference>
<sequence>MGGIGKTTIAKAVYNYFAAEFEGSSFLANVRETSKQHLGLVQLRETLLFDMHGGKNLKVGNIHRGINIIQERLCNKRVLVILDDVDDLDQLKTLAGGHEWFGLGSRIVITTRNKHLLTSHGVSGIYKVQGMKEKRALELLNWNAFKREKPLEDYLALSDRVVRYTDGLPLALVVLGSFLCGRTEDQWQSAIHNLEKKPDKKLYQILKISYDALQDNEKRLFLDIACFLVGEDKDYVTKVLGSSNFCPIIGIDVLTDMSLINVDFNRLRMHHLVEEVGKEIVCQESPEAANAVDYGLQMMFFTFSLKALEQIRLKELC</sequence>
<dbReference type="GeneID" id="112491838"/>
<keyword evidence="1" id="KW-0433">Leucine-rich repeat</keyword>
<name>A0A6P6G7R1_ZIZJJ</name>
<organism evidence="5 6">
    <name type="scientific">Ziziphus jujuba</name>
    <name type="common">Chinese jujube</name>
    <name type="synonym">Ziziphus sativa</name>
    <dbReference type="NCBI Taxonomy" id="326968"/>
    <lineage>
        <taxon>Eukaryota</taxon>
        <taxon>Viridiplantae</taxon>
        <taxon>Streptophyta</taxon>
        <taxon>Embryophyta</taxon>
        <taxon>Tracheophyta</taxon>
        <taxon>Spermatophyta</taxon>
        <taxon>Magnoliopsida</taxon>
        <taxon>eudicotyledons</taxon>
        <taxon>Gunneridae</taxon>
        <taxon>Pentapetalae</taxon>
        <taxon>rosids</taxon>
        <taxon>fabids</taxon>
        <taxon>Rosales</taxon>
        <taxon>Rhamnaceae</taxon>
        <taxon>Paliureae</taxon>
        <taxon>Ziziphus</taxon>
    </lineage>
</organism>
<dbReference type="GO" id="GO:0043531">
    <property type="term" value="F:ADP binding"/>
    <property type="evidence" value="ECO:0007669"/>
    <property type="project" value="InterPro"/>
</dbReference>
<dbReference type="Pfam" id="PF00931">
    <property type="entry name" value="NB-ARC"/>
    <property type="match status" value="1"/>
</dbReference>
<keyword evidence="2" id="KW-0677">Repeat</keyword>
<proteinExistence type="predicted"/>
<dbReference type="Proteomes" id="UP001652623">
    <property type="component" value="Chromosome 2"/>
</dbReference>
<dbReference type="InterPro" id="IPR042197">
    <property type="entry name" value="Apaf_helical"/>
</dbReference>
<dbReference type="GO" id="GO:0006952">
    <property type="term" value="P:defense response"/>
    <property type="evidence" value="ECO:0007669"/>
    <property type="project" value="InterPro"/>
</dbReference>
<dbReference type="InterPro" id="IPR027417">
    <property type="entry name" value="P-loop_NTPase"/>
</dbReference>
<dbReference type="Pfam" id="PF23282">
    <property type="entry name" value="WHD_ROQ1"/>
    <property type="match status" value="1"/>
</dbReference>
<evidence type="ECO:0000259" key="3">
    <source>
        <dbReference type="Pfam" id="PF00931"/>
    </source>
</evidence>
<feature type="domain" description="NB-ARC" evidence="3">
    <location>
        <begin position="1"/>
        <end position="148"/>
    </location>
</feature>
<evidence type="ECO:0000313" key="6">
    <source>
        <dbReference type="RefSeq" id="XP_024930143.2"/>
    </source>
</evidence>
<feature type="domain" description="Disease resistance protein Roq1-like winged-helix" evidence="4">
    <location>
        <begin position="215"/>
        <end position="285"/>
    </location>
</feature>
<protein>
    <submittedName>
        <fullName evidence="6">Disease resistance protein RUN1-like</fullName>
    </submittedName>
</protein>
<dbReference type="InterPro" id="IPR036390">
    <property type="entry name" value="WH_DNA-bd_sf"/>
</dbReference>
<reference evidence="5" key="1">
    <citation type="submission" date="2025-05" db="UniProtKB">
        <authorList>
            <consortium name="RefSeq"/>
        </authorList>
    </citation>
    <scope>NUCLEOTIDE SEQUENCE [LARGE SCALE GENOMIC DNA]</scope>
</reference>
<dbReference type="PANTHER" id="PTHR11017">
    <property type="entry name" value="LEUCINE-RICH REPEAT-CONTAINING PROTEIN"/>
    <property type="match status" value="1"/>
</dbReference>
<gene>
    <name evidence="6" type="primary">LOC112491838</name>
</gene>
<dbReference type="Gene3D" id="1.10.8.430">
    <property type="entry name" value="Helical domain of apoptotic protease-activating factors"/>
    <property type="match status" value="1"/>
</dbReference>
<reference evidence="6" key="2">
    <citation type="submission" date="2025-08" db="UniProtKB">
        <authorList>
            <consortium name="RefSeq"/>
        </authorList>
    </citation>
    <scope>IDENTIFICATION</scope>
    <source>
        <tissue evidence="6">Seedling</tissue>
    </source>
</reference>
<dbReference type="PRINTS" id="PR00364">
    <property type="entry name" value="DISEASERSIST"/>
</dbReference>
<dbReference type="InterPro" id="IPR058192">
    <property type="entry name" value="WHD_ROQ1-like"/>
</dbReference>
<dbReference type="Gene3D" id="3.40.50.300">
    <property type="entry name" value="P-loop containing nucleotide triphosphate hydrolases"/>
    <property type="match status" value="1"/>
</dbReference>
<dbReference type="InterPro" id="IPR044974">
    <property type="entry name" value="Disease_R_plants"/>
</dbReference>
<dbReference type="SUPFAM" id="SSF46785">
    <property type="entry name" value="Winged helix' DNA-binding domain"/>
    <property type="match status" value="1"/>
</dbReference>